<evidence type="ECO:0000256" key="3">
    <source>
        <dbReference type="ARBA" id="ARBA00022737"/>
    </source>
</evidence>
<name>A0A9N9BMX1_9GLOM</name>
<feature type="domain" description="CCHC-type" evidence="9">
    <location>
        <begin position="302"/>
        <end position="316"/>
    </location>
</feature>
<feature type="domain" description="CCHC-type" evidence="9">
    <location>
        <begin position="284"/>
        <end position="299"/>
    </location>
</feature>
<keyword evidence="2" id="KW-0479">Metal-binding</keyword>
<feature type="domain" description="CCHC-type" evidence="9">
    <location>
        <begin position="222"/>
        <end position="236"/>
    </location>
</feature>
<keyword evidence="3" id="KW-0677">Repeat</keyword>
<evidence type="ECO:0000256" key="2">
    <source>
        <dbReference type="ARBA" id="ARBA00022723"/>
    </source>
</evidence>
<dbReference type="PROSITE" id="PS50158">
    <property type="entry name" value="ZF_CCHC"/>
    <property type="match status" value="15"/>
</dbReference>
<feature type="domain" description="CCHC-type" evidence="9">
    <location>
        <begin position="244"/>
        <end position="259"/>
    </location>
</feature>
<keyword evidence="4 7" id="KW-0863">Zinc-finger</keyword>
<evidence type="ECO:0000256" key="5">
    <source>
        <dbReference type="ARBA" id="ARBA00022786"/>
    </source>
</evidence>
<feature type="domain" description="CCHC-type" evidence="9">
    <location>
        <begin position="422"/>
        <end position="436"/>
    </location>
</feature>
<dbReference type="PANTHER" id="PTHR46978:SF1">
    <property type="entry name" value="ZINC KNUCKLE (CCHC-TYPE) FAMILY PROTEIN"/>
    <property type="match status" value="1"/>
</dbReference>
<feature type="domain" description="CCHC-type" evidence="9">
    <location>
        <begin position="342"/>
        <end position="356"/>
    </location>
</feature>
<feature type="domain" description="CCHC-type" evidence="9">
    <location>
        <begin position="463"/>
        <end position="477"/>
    </location>
</feature>
<dbReference type="Pfam" id="PF01485">
    <property type="entry name" value="IBR"/>
    <property type="match status" value="1"/>
</dbReference>
<feature type="domain" description="CCHC-type" evidence="9">
    <location>
        <begin position="404"/>
        <end position="419"/>
    </location>
</feature>
<dbReference type="GO" id="GO:0008270">
    <property type="term" value="F:zinc ion binding"/>
    <property type="evidence" value="ECO:0007669"/>
    <property type="project" value="UniProtKB-KW"/>
</dbReference>
<dbReference type="InterPro" id="IPR001878">
    <property type="entry name" value="Znf_CCHC"/>
</dbReference>
<protein>
    <submittedName>
        <fullName evidence="11">8955_t:CDS:1</fullName>
    </submittedName>
</protein>
<dbReference type="SUPFAM" id="SSF57850">
    <property type="entry name" value="RING/U-box"/>
    <property type="match status" value="3"/>
</dbReference>
<dbReference type="PROSITE" id="PS51873">
    <property type="entry name" value="TRIAD"/>
    <property type="match status" value="1"/>
</dbReference>
<evidence type="ECO:0000256" key="6">
    <source>
        <dbReference type="ARBA" id="ARBA00022833"/>
    </source>
</evidence>
<keyword evidence="6" id="KW-0862">Zinc</keyword>
<evidence type="ECO:0000256" key="1">
    <source>
        <dbReference type="ARBA" id="ARBA00022679"/>
    </source>
</evidence>
<dbReference type="Pfam" id="PF00098">
    <property type="entry name" value="zf-CCHC"/>
    <property type="match status" value="9"/>
</dbReference>
<feature type="domain" description="CCHC-type" evidence="9">
    <location>
        <begin position="382"/>
        <end position="396"/>
    </location>
</feature>
<feature type="domain" description="CCHC-type" evidence="9">
    <location>
        <begin position="183"/>
        <end position="197"/>
    </location>
</feature>
<comment type="caution">
    <text evidence="11">The sequence shown here is derived from an EMBL/GenBank/DDBJ whole genome shotgun (WGS) entry which is preliminary data.</text>
</comment>
<proteinExistence type="predicted"/>
<evidence type="ECO:0000313" key="11">
    <source>
        <dbReference type="EMBL" id="CAG8573640.1"/>
    </source>
</evidence>
<dbReference type="SMART" id="SM00343">
    <property type="entry name" value="ZnF_C2HC"/>
    <property type="match status" value="20"/>
</dbReference>
<dbReference type="Gene3D" id="1.20.120.1750">
    <property type="match status" value="1"/>
</dbReference>
<evidence type="ECO:0000256" key="4">
    <source>
        <dbReference type="ARBA" id="ARBA00022771"/>
    </source>
</evidence>
<dbReference type="CDD" id="cd22584">
    <property type="entry name" value="Rcat_RBR_unk"/>
    <property type="match status" value="1"/>
</dbReference>
<feature type="domain" description="CCHC-type" evidence="9">
    <location>
        <begin position="364"/>
        <end position="379"/>
    </location>
</feature>
<feature type="domain" description="CCHC-type" evidence="9">
    <location>
        <begin position="262"/>
        <end position="276"/>
    </location>
</feature>
<evidence type="ECO:0000256" key="8">
    <source>
        <dbReference type="SAM" id="MobiDB-lite"/>
    </source>
</evidence>
<keyword evidence="1" id="KW-0808">Transferase</keyword>
<evidence type="ECO:0000259" key="10">
    <source>
        <dbReference type="PROSITE" id="PS51873"/>
    </source>
</evidence>
<feature type="domain" description="CCHC-type" evidence="9">
    <location>
        <begin position="324"/>
        <end position="339"/>
    </location>
</feature>
<dbReference type="GO" id="GO:0003676">
    <property type="term" value="F:nucleic acid binding"/>
    <property type="evidence" value="ECO:0007669"/>
    <property type="project" value="InterPro"/>
</dbReference>
<dbReference type="AlphaFoldDB" id="A0A9N9BMX1"/>
<dbReference type="InterPro" id="IPR044066">
    <property type="entry name" value="TRIAD_supradom"/>
</dbReference>
<dbReference type="Proteomes" id="UP000789342">
    <property type="component" value="Unassembled WGS sequence"/>
</dbReference>
<evidence type="ECO:0000259" key="9">
    <source>
        <dbReference type="PROSITE" id="PS50158"/>
    </source>
</evidence>
<dbReference type="OrthoDB" id="3863715at2759"/>
<feature type="domain" description="RING-type" evidence="10">
    <location>
        <begin position="514"/>
        <end position="699"/>
    </location>
</feature>
<accession>A0A9N9BMX1</accession>
<dbReference type="InterPro" id="IPR017907">
    <property type="entry name" value="Znf_RING_CS"/>
</dbReference>
<sequence length="842" mass="96091">MDDNNEILQMYFMREEVEERNNGEGSSRAIETTPISTESIQRRKTSREKSSYKQQYNKKTIEMKHKSPDIVISTDDLRAIPRRGKIVRSVKEHEAKNRQVGKKCIHCGETGHLANDCSTLLMKECHRCGSTEHEIKDCLTGMECDRCGETGHLAKNCYLSLVMTCHLCDSTEHEIKDCPDRKKCGRCGETGHLAKYCSIPSVKTCHRCGTEHEIKYCPDRKKCSRCGETGHLAKYCTIPSLRACHRCGSTEHEIKDCPDKKKCNRCGETGHLVKNCSIPSIKTCHRCGSTEHEIKDCPDGKKCNRCGETGHLVKNCSIPFVKTCHRCGSTEHEIKDCPDGKKCNRCGETGHLAKNCSIPFVKICHRCGSTEHEIKDCPDRKKCGRCGETGHLAKDCSIPSVKTCHRCGSTEHEIKDCPDRKKCNRCGETGHLAKDCSTPSVKKCHRCGSTEHEVKDCLVGKTCHRCKADGHLIKDCPIGETRDGRSITTSTDVSTSSIKQTQKMAEYRADLQSSEAECASCLDTKTVYKLPCEHHFCEECLRRLLISATTDESLLPVRCCDKILGMKYAKAMLRPNELRDLGRKIYELRTLNKIYCPKPSCSRFIEVNGDEQEVTCSACKIKICMKCKKEAHTEEDCPYDPDVIQMKLIAEESGWQKCGRCKRFVELTIGCNHITCICSYQFCYLCGTEWKKCNCPQWNEHRLTHEAPVRTQVAEQNLRDQRNLRNRCQHNWVNFRMGHAEPCGNCSWNMVWYAYECDRCLWRVCSRCRLNRIRTPAVMTTNHRYAINTHNQRTLEEIDNVIRTWRPPAHDVFAQPQRRQTAPVRQQERVEEGRREAGCNIL</sequence>
<reference evidence="11" key="1">
    <citation type="submission" date="2021-06" db="EMBL/GenBank/DDBJ databases">
        <authorList>
            <person name="Kallberg Y."/>
            <person name="Tangrot J."/>
            <person name="Rosling A."/>
        </authorList>
    </citation>
    <scope>NUCLEOTIDE SEQUENCE</scope>
    <source>
        <strain evidence="11">CL551</strain>
    </source>
</reference>
<dbReference type="PANTHER" id="PTHR46978">
    <property type="entry name" value="ZINC KNUCKLE (CCHC-TYPE) FAMILY PROTEIN"/>
    <property type="match status" value="1"/>
</dbReference>
<keyword evidence="12" id="KW-1185">Reference proteome</keyword>
<dbReference type="SUPFAM" id="SSF57756">
    <property type="entry name" value="Retrovirus zinc finger-like domains"/>
    <property type="match status" value="9"/>
</dbReference>
<feature type="compositionally biased region" description="Polar residues" evidence="8">
    <location>
        <begin position="29"/>
        <end position="39"/>
    </location>
</feature>
<feature type="domain" description="CCHC-type" evidence="9">
    <location>
        <begin position="144"/>
        <end position="157"/>
    </location>
</feature>
<dbReference type="SMART" id="SM00647">
    <property type="entry name" value="IBR"/>
    <property type="match status" value="2"/>
</dbReference>
<keyword evidence="5" id="KW-0833">Ubl conjugation pathway</keyword>
<organism evidence="11 12">
    <name type="scientific">Acaulospora morrowiae</name>
    <dbReference type="NCBI Taxonomy" id="94023"/>
    <lineage>
        <taxon>Eukaryota</taxon>
        <taxon>Fungi</taxon>
        <taxon>Fungi incertae sedis</taxon>
        <taxon>Mucoromycota</taxon>
        <taxon>Glomeromycotina</taxon>
        <taxon>Glomeromycetes</taxon>
        <taxon>Diversisporales</taxon>
        <taxon>Acaulosporaceae</taxon>
        <taxon>Acaulospora</taxon>
    </lineage>
</organism>
<gene>
    <name evidence="11" type="ORF">AMORRO_LOCUS6589</name>
</gene>
<dbReference type="EMBL" id="CAJVPV010004446">
    <property type="protein sequence ID" value="CAG8573640.1"/>
    <property type="molecule type" value="Genomic_DNA"/>
</dbReference>
<evidence type="ECO:0000313" key="12">
    <source>
        <dbReference type="Proteomes" id="UP000789342"/>
    </source>
</evidence>
<evidence type="ECO:0000256" key="7">
    <source>
        <dbReference type="PROSITE-ProRule" id="PRU00047"/>
    </source>
</evidence>
<dbReference type="GO" id="GO:0016740">
    <property type="term" value="F:transferase activity"/>
    <property type="evidence" value="ECO:0007669"/>
    <property type="project" value="UniProtKB-KW"/>
</dbReference>
<dbReference type="InterPro" id="IPR002867">
    <property type="entry name" value="IBR_dom"/>
</dbReference>
<feature type="region of interest" description="Disordered" evidence="8">
    <location>
        <begin position="18"/>
        <end position="54"/>
    </location>
</feature>
<dbReference type="Gene3D" id="4.10.60.10">
    <property type="entry name" value="Zinc finger, CCHC-type"/>
    <property type="match status" value="10"/>
</dbReference>
<dbReference type="InterPro" id="IPR036875">
    <property type="entry name" value="Znf_CCHC_sf"/>
</dbReference>
<feature type="domain" description="CCHC-type" evidence="9">
    <location>
        <begin position="103"/>
        <end position="117"/>
    </location>
</feature>
<dbReference type="PROSITE" id="PS00518">
    <property type="entry name" value="ZF_RING_1"/>
    <property type="match status" value="1"/>
</dbReference>